<evidence type="ECO:0000256" key="1">
    <source>
        <dbReference type="SAM" id="MobiDB-lite"/>
    </source>
</evidence>
<feature type="region of interest" description="Disordered" evidence="1">
    <location>
        <begin position="92"/>
        <end position="122"/>
    </location>
</feature>
<keyword evidence="3" id="KW-1185">Reference proteome</keyword>
<feature type="compositionally biased region" description="Polar residues" evidence="1">
    <location>
        <begin position="150"/>
        <end position="168"/>
    </location>
</feature>
<dbReference type="AlphaFoldDB" id="A0A9P7C4V8"/>
<name>A0A9P7C4V8_9FUNG</name>
<reference evidence="2 3" key="1">
    <citation type="journal article" date="2020" name="Microb. Genom.">
        <title>Genetic diversity of clinical and environmental Mucorales isolates obtained from an investigation of mucormycosis cases among solid organ transplant recipients.</title>
        <authorList>
            <person name="Nguyen M.H."/>
            <person name="Kaul D."/>
            <person name="Muto C."/>
            <person name="Cheng S.J."/>
            <person name="Richter R.A."/>
            <person name="Bruno V.M."/>
            <person name="Liu G."/>
            <person name="Beyhan S."/>
            <person name="Sundermann A.J."/>
            <person name="Mounaud S."/>
            <person name="Pasculle A.W."/>
            <person name="Nierman W.C."/>
            <person name="Driscoll E."/>
            <person name="Cumbie R."/>
            <person name="Clancy C.J."/>
            <person name="Dupont C.L."/>
        </authorList>
    </citation>
    <scope>NUCLEOTIDE SEQUENCE [LARGE SCALE GENOMIC DNA]</scope>
    <source>
        <strain evidence="2 3">GL24</strain>
    </source>
</reference>
<accession>A0A9P7C4V8</accession>
<dbReference type="EMBL" id="JAANIU010008073">
    <property type="protein sequence ID" value="KAG1535951.1"/>
    <property type="molecule type" value="Genomic_DNA"/>
</dbReference>
<evidence type="ECO:0000313" key="2">
    <source>
        <dbReference type="EMBL" id="KAG1535951.1"/>
    </source>
</evidence>
<gene>
    <name evidence="2" type="ORF">G6F50_015192</name>
</gene>
<feature type="region of interest" description="Disordered" evidence="1">
    <location>
        <begin position="1"/>
        <end position="25"/>
    </location>
</feature>
<evidence type="ECO:0000313" key="3">
    <source>
        <dbReference type="Proteomes" id="UP000740926"/>
    </source>
</evidence>
<proteinExistence type="predicted"/>
<feature type="region of interest" description="Disordered" evidence="1">
    <location>
        <begin position="140"/>
        <end position="168"/>
    </location>
</feature>
<sequence length="168" mass="18266">MAPIPADQGGHHRGSGGQGFAEAFGVLHSKGETNLEQAGQQQQLRLAQAWPHFVRDRESLVGTAAGEQADVAQDHQRVLVDGVDMEQVELHAPTDLGERGNPLPEHAQPRHARKRVDRALATQQRQELLARIGVGHVVGRQHGQRFGQRAANTWPMSPRGQSASLAAR</sequence>
<protein>
    <submittedName>
        <fullName evidence="2">Uncharacterized protein</fullName>
    </submittedName>
</protein>
<dbReference type="Proteomes" id="UP000740926">
    <property type="component" value="Unassembled WGS sequence"/>
</dbReference>
<comment type="caution">
    <text evidence="2">The sequence shown here is derived from an EMBL/GenBank/DDBJ whole genome shotgun (WGS) entry which is preliminary data.</text>
</comment>
<organism evidence="2 3">
    <name type="scientific">Rhizopus delemar</name>
    <dbReference type="NCBI Taxonomy" id="936053"/>
    <lineage>
        <taxon>Eukaryota</taxon>
        <taxon>Fungi</taxon>
        <taxon>Fungi incertae sedis</taxon>
        <taxon>Mucoromycota</taxon>
        <taxon>Mucoromycotina</taxon>
        <taxon>Mucoromycetes</taxon>
        <taxon>Mucorales</taxon>
        <taxon>Mucorineae</taxon>
        <taxon>Rhizopodaceae</taxon>
        <taxon>Rhizopus</taxon>
    </lineage>
</organism>